<dbReference type="Pfam" id="PF11716">
    <property type="entry name" value="MDMPI_N"/>
    <property type="match status" value="1"/>
</dbReference>
<dbReference type="EMBL" id="JBITGY010000001">
    <property type="protein sequence ID" value="MFI6496472.1"/>
    <property type="molecule type" value="Genomic_DNA"/>
</dbReference>
<dbReference type="InterPro" id="IPR034660">
    <property type="entry name" value="DinB/YfiT-like"/>
</dbReference>
<organism evidence="2 3">
    <name type="scientific">Nonomuraea typhae</name>
    <dbReference type="NCBI Taxonomy" id="2603600"/>
    <lineage>
        <taxon>Bacteria</taxon>
        <taxon>Bacillati</taxon>
        <taxon>Actinomycetota</taxon>
        <taxon>Actinomycetes</taxon>
        <taxon>Streptosporangiales</taxon>
        <taxon>Streptosporangiaceae</taxon>
        <taxon>Nonomuraea</taxon>
    </lineage>
</organism>
<comment type="caution">
    <text evidence="2">The sequence shown here is derived from an EMBL/GenBank/DDBJ whole genome shotgun (WGS) entry which is preliminary data.</text>
</comment>
<protein>
    <submittedName>
        <fullName evidence="2">TIGR03084 family metal-binding protein</fullName>
    </submittedName>
</protein>
<dbReference type="NCBIfam" id="TIGR03083">
    <property type="entry name" value="maleylpyruvate isomerase family mycothiol-dependent enzyme"/>
    <property type="match status" value="1"/>
</dbReference>
<dbReference type="Gene3D" id="1.20.120.450">
    <property type="entry name" value="dinb family like domain"/>
    <property type="match status" value="1"/>
</dbReference>
<accession>A0ABW7YL77</accession>
<dbReference type="RefSeq" id="WP_397078628.1">
    <property type="nucleotide sequence ID" value="NZ_JBITGY010000001.1"/>
</dbReference>
<evidence type="ECO:0000313" key="2">
    <source>
        <dbReference type="EMBL" id="MFI6496472.1"/>
    </source>
</evidence>
<sequence>MDLMRELVADLRAETASLQALLSPLEPAGWELPTPAQGWAIRDQISHLAYFDDAAVTAAADPAAFRAAAAALTSADEPVERARSMTPADVHAWFGTARAALLATLSGLDARRRLPWYGPDMSAASFATARLMETWAHGHDVADALGVTREPAPRLRHVATIGVRALPYSFVVRGLAVPERPVRVELTMPGGGLWTAGPEGVPDVVRGPMLDFCLLVTQRAHRDDTALEVSGETAAAWTAIAQAFAGPPGRGRAPSGKARMP</sequence>
<gene>
    <name evidence="2" type="ORF">ACIBG2_03755</name>
</gene>
<evidence type="ECO:0000313" key="3">
    <source>
        <dbReference type="Proteomes" id="UP001612741"/>
    </source>
</evidence>
<name>A0ABW7YL77_9ACTN</name>
<feature type="domain" description="Mycothiol-dependent maleylpyruvate isomerase metal-binding" evidence="1">
    <location>
        <begin position="11"/>
        <end position="142"/>
    </location>
</feature>
<reference evidence="2 3" key="1">
    <citation type="submission" date="2024-10" db="EMBL/GenBank/DDBJ databases">
        <title>The Natural Products Discovery Center: Release of the First 8490 Sequenced Strains for Exploring Actinobacteria Biosynthetic Diversity.</title>
        <authorList>
            <person name="Kalkreuter E."/>
            <person name="Kautsar S.A."/>
            <person name="Yang D."/>
            <person name="Bader C.D."/>
            <person name="Teijaro C.N."/>
            <person name="Fluegel L."/>
            <person name="Davis C.M."/>
            <person name="Simpson J.R."/>
            <person name="Lauterbach L."/>
            <person name="Steele A.D."/>
            <person name="Gui C."/>
            <person name="Meng S."/>
            <person name="Li G."/>
            <person name="Viehrig K."/>
            <person name="Ye F."/>
            <person name="Su P."/>
            <person name="Kiefer A.F."/>
            <person name="Nichols A."/>
            <person name="Cepeda A.J."/>
            <person name="Yan W."/>
            <person name="Fan B."/>
            <person name="Jiang Y."/>
            <person name="Adhikari A."/>
            <person name="Zheng C.-J."/>
            <person name="Schuster L."/>
            <person name="Cowan T.M."/>
            <person name="Smanski M.J."/>
            <person name="Chevrette M.G."/>
            <person name="De Carvalho L.P.S."/>
            <person name="Shen B."/>
        </authorList>
    </citation>
    <scope>NUCLEOTIDE SEQUENCE [LARGE SCALE GENOMIC DNA]</scope>
    <source>
        <strain evidence="2 3">NPDC050545</strain>
    </source>
</reference>
<keyword evidence="3" id="KW-1185">Reference proteome</keyword>
<dbReference type="Proteomes" id="UP001612741">
    <property type="component" value="Unassembled WGS sequence"/>
</dbReference>
<dbReference type="SUPFAM" id="SSF109854">
    <property type="entry name" value="DinB/YfiT-like putative metalloenzymes"/>
    <property type="match status" value="1"/>
</dbReference>
<dbReference type="NCBIfam" id="TIGR03084">
    <property type="entry name" value="TIGR03084 family metal-binding protein"/>
    <property type="match status" value="1"/>
</dbReference>
<dbReference type="InterPro" id="IPR024344">
    <property type="entry name" value="MDMPI_metal-binding"/>
</dbReference>
<dbReference type="InterPro" id="IPR017517">
    <property type="entry name" value="Maleyloyr_isom"/>
</dbReference>
<dbReference type="InterPro" id="IPR017518">
    <property type="entry name" value="CHP03084"/>
</dbReference>
<proteinExistence type="predicted"/>
<evidence type="ECO:0000259" key="1">
    <source>
        <dbReference type="Pfam" id="PF11716"/>
    </source>
</evidence>